<dbReference type="InterPro" id="IPR019956">
    <property type="entry name" value="Ubiquitin_dom"/>
</dbReference>
<dbReference type="EMBL" id="HBGB01032766">
    <property type="protein sequence ID" value="CAD9064218.1"/>
    <property type="molecule type" value="Transcribed_RNA"/>
</dbReference>
<dbReference type="PROSITE" id="PS50053">
    <property type="entry name" value="UBIQUITIN_2"/>
    <property type="match status" value="1"/>
</dbReference>
<proteinExistence type="predicted"/>
<evidence type="ECO:0000259" key="2">
    <source>
        <dbReference type="PROSITE" id="PS50053"/>
    </source>
</evidence>
<protein>
    <recommendedName>
        <fullName evidence="2">Ubiquitin-like domain-containing protein</fullName>
    </recommendedName>
</protein>
<feature type="compositionally biased region" description="Polar residues" evidence="1">
    <location>
        <begin position="83"/>
        <end position="92"/>
    </location>
</feature>
<gene>
    <name evidence="3" type="ORF">VBRA1451_LOCUS19288</name>
</gene>
<reference evidence="3" key="1">
    <citation type="submission" date="2021-01" db="EMBL/GenBank/DDBJ databases">
        <authorList>
            <person name="Corre E."/>
            <person name="Pelletier E."/>
            <person name="Niang G."/>
            <person name="Scheremetjew M."/>
            <person name="Finn R."/>
            <person name="Kale V."/>
            <person name="Holt S."/>
            <person name="Cochrane G."/>
            <person name="Meng A."/>
            <person name="Brown T."/>
            <person name="Cohen L."/>
        </authorList>
    </citation>
    <scope>NUCLEOTIDE SEQUENCE</scope>
    <source>
        <strain evidence="3">CCMP3346</strain>
    </source>
</reference>
<dbReference type="PRINTS" id="PR00348">
    <property type="entry name" value="UBIQUITIN"/>
</dbReference>
<organism evidence="3">
    <name type="scientific">Vitrella brassicaformis</name>
    <dbReference type="NCBI Taxonomy" id="1169539"/>
    <lineage>
        <taxon>Eukaryota</taxon>
        <taxon>Sar</taxon>
        <taxon>Alveolata</taxon>
        <taxon>Colpodellida</taxon>
        <taxon>Vitrellaceae</taxon>
        <taxon>Vitrella</taxon>
    </lineage>
</organism>
<dbReference type="SMART" id="SM00213">
    <property type="entry name" value="UBQ"/>
    <property type="match status" value="1"/>
</dbReference>
<feature type="region of interest" description="Disordered" evidence="1">
    <location>
        <begin position="83"/>
        <end position="102"/>
    </location>
</feature>
<feature type="compositionally biased region" description="Low complexity" evidence="1">
    <location>
        <begin position="38"/>
        <end position="60"/>
    </location>
</feature>
<evidence type="ECO:0000313" key="3">
    <source>
        <dbReference type="EMBL" id="CAD9064218.1"/>
    </source>
</evidence>
<dbReference type="PANTHER" id="PTHR10666">
    <property type="entry name" value="UBIQUITIN"/>
    <property type="match status" value="1"/>
</dbReference>
<evidence type="ECO:0000256" key="1">
    <source>
        <dbReference type="SAM" id="MobiDB-lite"/>
    </source>
</evidence>
<name>A0A7S1K7K4_9ALVE</name>
<dbReference type="SUPFAM" id="SSF54236">
    <property type="entry name" value="Ubiquitin-like"/>
    <property type="match status" value="1"/>
</dbReference>
<dbReference type="InterPro" id="IPR050158">
    <property type="entry name" value="Ubiquitin_ubiquitin-like"/>
</dbReference>
<dbReference type="AlphaFoldDB" id="A0A7S1K7K4"/>
<dbReference type="InterPro" id="IPR000626">
    <property type="entry name" value="Ubiquitin-like_dom"/>
</dbReference>
<sequence length="294" mass="31624">MPAASAVTEGGLIEEGRAAGPPFCRMAASSAMKSMRTPLPSSSTSAGRSSPSPLGPCSTPSCAPPTSPPSCCSSAPGCPLLTRTTGPTSRPHPTTWDGCPTSWPGSSAVQRVSIMQRTHALLGPSNLAQRFSPQHPLGSTVLQISAAHFSKIVDYARRTVTMPSWITVHRPVVEASERAAFEQALKTYSTEKTGRTFQMFVRDLCNGGGGTHTFEVEACTTVREFKTMIKDRLSTDEREQRFIYGGKHLEDGGTMADYNIQELSTVTLMLKLSGAHEVKQERLEEEGQVLGEYS</sequence>
<accession>A0A7S1K7K4</accession>
<feature type="domain" description="Ubiquitin-like" evidence="2">
    <location>
        <begin position="197"/>
        <end position="275"/>
    </location>
</feature>
<dbReference type="InterPro" id="IPR029071">
    <property type="entry name" value="Ubiquitin-like_domsf"/>
</dbReference>
<feature type="region of interest" description="Disordered" evidence="1">
    <location>
        <begin position="29"/>
        <end position="60"/>
    </location>
</feature>
<dbReference type="Pfam" id="PF00240">
    <property type="entry name" value="ubiquitin"/>
    <property type="match status" value="1"/>
</dbReference>
<dbReference type="Gene3D" id="3.10.20.90">
    <property type="entry name" value="Phosphatidylinositol 3-kinase Catalytic Subunit, Chain A, domain 1"/>
    <property type="match status" value="1"/>
</dbReference>